<proteinExistence type="predicted"/>
<feature type="region of interest" description="Disordered" evidence="1">
    <location>
        <begin position="1"/>
        <end position="91"/>
    </location>
</feature>
<protein>
    <recommendedName>
        <fullName evidence="2">PH domain-containing protein</fullName>
    </recommendedName>
</protein>
<dbReference type="CDD" id="cd13365">
    <property type="entry name" value="PH_PLC_plant-like"/>
    <property type="match status" value="1"/>
</dbReference>
<feature type="domain" description="PH" evidence="2">
    <location>
        <begin position="170"/>
        <end position="281"/>
    </location>
</feature>
<dbReference type="InterPro" id="IPR011993">
    <property type="entry name" value="PH-like_dom_sf"/>
</dbReference>
<accession>D8QE51</accession>
<dbReference type="SUPFAM" id="SSF50729">
    <property type="entry name" value="PH domain-like"/>
    <property type="match status" value="1"/>
</dbReference>
<dbReference type="InterPro" id="IPR024774">
    <property type="entry name" value="PH_dom-Mcp5-type"/>
</dbReference>
<dbReference type="Gene3D" id="2.30.29.30">
    <property type="entry name" value="Pleckstrin-homology domain (PH domain)/Phosphotyrosine-binding domain (PTB)"/>
    <property type="match status" value="1"/>
</dbReference>
<dbReference type="GO" id="GO:0015631">
    <property type="term" value="F:tubulin binding"/>
    <property type="evidence" value="ECO:0007669"/>
    <property type="project" value="TreeGrafter"/>
</dbReference>
<feature type="region of interest" description="Disordered" evidence="1">
    <location>
        <begin position="424"/>
        <end position="504"/>
    </location>
</feature>
<dbReference type="GO" id="GO:0032065">
    <property type="term" value="P:maintenance of protein location in cell cortex"/>
    <property type="evidence" value="ECO:0007669"/>
    <property type="project" value="InterPro"/>
</dbReference>
<name>D8QE51_SCHCM</name>
<dbReference type="OrthoDB" id="2149224at2759"/>
<dbReference type="GO" id="GO:0000226">
    <property type="term" value="P:microtubule cytoskeleton organization"/>
    <property type="evidence" value="ECO:0007669"/>
    <property type="project" value="TreeGrafter"/>
</dbReference>
<dbReference type="EMBL" id="GL377310">
    <property type="protein sequence ID" value="EFI93794.1"/>
    <property type="molecule type" value="Genomic_DNA"/>
</dbReference>
<dbReference type="eggNOG" id="ENOG502QWE7">
    <property type="taxonomic scope" value="Eukaryota"/>
</dbReference>
<dbReference type="PANTHER" id="PTHR28190">
    <property type="entry name" value="NUCLEAR MIGRATION PROTEIN NUM1"/>
    <property type="match status" value="1"/>
</dbReference>
<dbReference type="GO" id="GO:0005739">
    <property type="term" value="C:mitochondrion"/>
    <property type="evidence" value="ECO:0007669"/>
    <property type="project" value="TreeGrafter"/>
</dbReference>
<feature type="compositionally biased region" description="Polar residues" evidence="1">
    <location>
        <begin position="460"/>
        <end position="474"/>
    </location>
</feature>
<reference evidence="3 4" key="1">
    <citation type="journal article" date="2010" name="Nat. Biotechnol.">
        <title>Genome sequence of the model mushroom Schizophyllum commune.</title>
        <authorList>
            <person name="Ohm R.A."/>
            <person name="de Jong J.F."/>
            <person name="Lugones L.G."/>
            <person name="Aerts A."/>
            <person name="Kothe E."/>
            <person name="Stajich J.E."/>
            <person name="de Vries R.P."/>
            <person name="Record E."/>
            <person name="Levasseur A."/>
            <person name="Baker S.E."/>
            <person name="Bartholomew K.A."/>
            <person name="Coutinho P.M."/>
            <person name="Erdmann S."/>
            <person name="Fowler T.J."/>
            <person name="Gathman A.C."/>
            <person name="Lombard V."/>
            <person name="Henrissat B."/>
            <person name="Knabe N."/>
            <person name="Kuees U."/>
            <person name="Lilly W.W."/>
            <person name="Lindquist E."/>
            <person name="Lucas S."/>
            <person name="Magnuson J.K."/>
            <person name="Piumi F."/>
            <person name="Raudaskoski M."/>
            <person name="Salamov A."/>
            <person name="Schmutz J."/>
            <person name="Schwarze F.W.M.R."/>
            <person name="vanKuyk P.A."/>
            <person name="Horton J.S."/>
            <person name="Grigoriev I.V."/>
            <person name="Woesten H.A.B."/>
        </authorList>
    </citation>
    <scope>NUCLEOTIDE SEQUENCE [LARGE SCALE GENOMIC DNA]</scope>
    <source>
        <strain evidence="4">H4-8 / FGSC 9210</strain>
    </source>
</reference>
<dbReference type="VEuPathDB" id="FungiDB:SCHCODRAFT_02671043"/>
<dbReference type="STRING" id="578458.D8QE51"/>
<feature type="compositionally biased region" description="Basic residues" evidence="1">
    <location>
        <begin position="425"/>
        <end position="436"/>
    </location>
</feature>
<dbReference type="PROSITE" id="PS50003">
    <property type="entry name" value="PH_DOMAIN"/>
    <property type="match status" value="1"/>
</dbReference>
<dbReference type="InterPro" id="IPR053005">
    <property type="entry name" value="Nuclear_Pos-Cytoskel_Interact"/>
</dbReference>
<dbReference type="InterPro" id="IPR001849">
    <property type="entry name" value="PH_domain"/>
</dbReference>
<evidence type="ECO:0000259" key="2">
    <source>
        <dbReference type="PROSITE" id="PS50003"/>
    </source>
</evidence>
<evidence type="ECO:0000313" key="3">
    <source>
        <dbReference type="EMBL" id="EFI93794.1"/>
    </source>
</evidence>
<dbReference type="GeneID" id="9590496"/>
<evidence type="ECO:0000256" key="1">
    <source>
        <dbReference type="SAM" id="MobiDB-lite"/>
    </source>
</evidence>
<dbReference type="GO" id="GO:0005938">
    <property type="term" value="C:cell cortex"/>
    <property type="evidence" value="ECO:0007669"/>
    <property type="project" value="InterPro"/>
</dbReference>
<feature type="compositionally biased region" description="Polar residues" evidence="1">
    <location>
        <begin position="72"/>
        <end position="86"/>
    </location>
</feature>
<feature type="compositionally biased region" description="Pro residues" evidence="1">
    <location>
        <begin position="32"/>
        <end position="42"/>
    </location>
</feature>
<evidence type="ECO:0000313" key="4">
    <source>
        <dbReference type="Proteomes" id="UP000007431"/>
    </source>
</evidence>
<dbReference type="Proteomes" id="UP000007431">
    <property type="component" value="Unassembled WGS sequence"/>
</dbReference>
<dbReference type="InParanoid" id="D8QE51"/>
<organism evidence="4">
    <name type="scientific">Schizophyllum commune (strain H4-8 / FGSC 9210)</name>
    <name type="common">Split gill fungus</name>
    <dbReference type="NCBI Taxonomy" id="578458"/>
    <lineage>
        <taxon>Eukaryota</taxon>
        <taxon>Fungi</taxon>
        <taxon>Dikarya</taxon>
        <taxon>Basidiomycota</taxon>
        <taxon>Agaricomycotina</taxon>
        <taxon>Agaricomycetes</taxon>
        <taxon>Agaricomycetidae</taxon>
        <taxon>Agaricales</taxon>
        <taxon>Schizophyllaceae</taxon>
        <taxon>Schizophyllum</taxon>
    </lineage>
</organism>
<dbReference type="AlphaFoldDB" id="D8QE51"/>
<keyword evidence="4" id="KW-1185">Reference proteome</keyword>
<feature type="compositionally biased region" description="Polar residues" evidence="1">
    <location>
        <begin position="288"/>
        <end position="304"/>
    </location>
</feature>
<dbReference type="OMA" id="SGIHEHH"/>
<dbReference type="HOGENOM" id="CLU_540962_0_0_1"/>
<feature type="compositionally biased region" description="Pro residues" evidence="1">
    <location>
        <begin position="1"/>
        <end position="21"/>
    </location>
</feature>
<dbReference type="PANTHER" id="PTHR28190:SF1">
    <property type="entry name" value="NUCLEAR MIGRATION PROTEIN NUM1"/>
    <property type="match status" value="1"/>
</dbReference>
<feature type="compositionally biased region" description="Polar residues" evidence="1">
    <location>
        <begin position="315"/>
        <end position="324"/>
    </location>
</feature>
<dbReference type="Pfam" id="PF12814">
    <property type="entry name" value="Mcp5_PH"/>
    <property type="match status" value="1"/>
</dbReference>
<sequence>MMVPPPPRAPPPPGSMPPPSFIPERRSHDIPPPRPSSPPPPELIQRATTPTFGSVLSVPGGGRGTFGRAQGSSMPPSQTSAIRQPPSTSSFRSAFNAFSSLRGERREMSSTSLVSDHSMASPRSSMSSEHYRAHVLANAPVTPSRSQGHDMSARQLANPTDPAIIHAITQTMIGEYLYKYTRRTIGKGHGEKRHRRFFWVHPYTKTLYWSDADPGSSNVAESSAKSAYVEGVRSVLDPNPMPPGLYQYSVIISTPQREMKFTAPTKERHDIWLSALKYLLSRPNPANISAGNATVMPQSPMSSLSDDERDRGNMLTGSPQSARSGRSAHRSEGWNTTPRGQRSRSRMSHIGGSIGKRAGTPAAEYLRYQPESPYSPTRSFVDVPAPDDDDLDFELHGESLSDEGFEGLENVRACCDGRHTVGRSGKIHHHHHHHHHSGEPVAANGQRLDAPAPERPISPSAWSFRSRAGSTNSREGGLFGWGRGDDGKLRFGSRRSKTTPVPDA</sequence>
<dbReference type="KEGG" id="scm:SCHCO_02671043"/>
<dbReference type="GO" id="GO:0005543">
    <property type="term" value="F:phospholipid binding"/>
    <property type="evidence" value="ECO:0007669"/>
    <property type="project" value="InterPro"/>
</dbReference>
<dbReference type="SMART" id="SM00233">
    <property type="entry name" value="PH"/>
    <property type="match status" value="1"/>
</dbReference>
<feature type="region of interest" description="Disordered" evidence="1">
    <location>
        <begin position="288"/>
        <end position="361"/>
    </location>
</feature>
<gene>
    <name evidence="3" type="ORF">SCHCODRAFT_85886</name>
</gene>